<protein>
    <submittedName>
        <fullName evidence="2">Uncharacterized protein</fullName>
    </submittedName>
</protein>
<name>A0AAD9XGS1_9ROSI</name>
<proteinExistence type="predicted"/>
<keyword evidence="3" id="KW-1185">Reference proteome</keyword>
<gene>
    <name evidence="2" type="ORF">Ddye_005414</name>
</gene>
<evidence type="ECO:0000313" key="2">
    <source>
        <dbReference type="EMBL" id="KAK2658881.1"/>
    </source>
</evidence>
<organism evidence="2 3">
    <name type="scientific">Dipteronia dyeriana</name>
    <dbReference type="NCBI Taxonomy" id="168575"/>
    <lineage>
        <taxon>Eukaryota</taxon>
        <taxon>Viridiplantae</taxon>
        <taxon>Streptophyta</taxon>
        <taxon>Embryophyta</taxon>
        <taxon>Tracheophyta</taxon>
        <taxon>Spermatophyta</taxon>
        <taxon>Magnoliopsida</taxon>
        <taxon>eudicotyledons</taxon>
        <taxon>Gunneridae</taxon>
        <taxon>Pentapetalae</taxon>
        <taxon>rosids</taxon>
        <taxon>malvids</taxon>
        <taxon>Sapindales</taxon>
        <taxon>Sapindaceae</taxon>
        <taxon>Hippocastanoideae</taxon>
        <taxon>Acereae</taxon>
        <taxon>Dipteronia</taxon>
    </lineage>
</organism>
<dbReference type="EMBL" id="JANJYI010000002">
    <property type="protein sequence ID" value="KAK2658881.1"/>
    <property type="molecule type" value="Genomic_DNA"/>
</dbReference>
<reference evidence="2" key="1">
    <citation type="journal article" date="2023" name="Plant J.">
        <title>Genome sequences and population genomics provide insights into the demographic history, inbreeding, and mutation load of two 'living fossil' tree species of Dipteronia.</title>
        <authorList>
            <person name="Feng Y."/>
            <person name="Comes H.P."/>
            <person name="Chen J."/>
            <person name="Zhu S."/>
            <person name="Lu R."/>
            <person name="Zhang X."/>
            <person name="Li P."/>
            <person name="Qiu J."/>
            <person name="Olsen K.M."/>
            <person name="Qiu Y."/>
        </authorList>
    </citation>
    <scope>NUCLEOTIDE SEQUENCE</scope>
    <source>
        <strain evidence="2">KIB01</strain>
    </source>
</reference>
<sequence>MSNSLTPDSDAMVECQKPPSGGTNLHQVFDTKQQEYGDRIEDLLENDVNAFGLQTWLSDEAVQDVFSTDSLAAALTSFTWQPMFQFQDMDFFPAEHEHEHHQ</sequence>
<accession>A0AAD9XGS1</accession>
<feature type="region of interest" description="Disordered" evidence="1">
    <location>
        <begin position="1"/>
        <end position="26"/>
    </location>
</feature>
<evidence type="ECO:0000256" key="1">
    <source>
        <dbReference type="SAM" id="MobiDB-lite"/>
    </source>
</evidence>
<dbReference type="Proteomes" id="UP001280121">
    <property type="component" value="Unassembled WGS sequence"/>
</dbReference>
<comment type="caution">
    <text evidence="2">The sequence shown here is derived from an EMBL/GenBank/DDBJ whole genome shotgun (WGS) entry which is preliminary data.</text>
</comment>
<dbReference type="AlphaFoldDB" id="A0AAD9XGS1"/>
<evidence type="ECO:0000313" key="3">
    <source>
        <dbReference type="Proteomes" id="UP001280121"/>
    </source>
</evidence>